<dbReference type="EMBL" id="NKUJ01000409">
    <property type="protein sequence ID" value="RMJ06509.1"/>
    <property type="molecule type" value="Genomic_DNA"/>
</dbReference>
<feature type="region of interest" description="Disordered" evidence="1">
    <location>
        <begin position="92"/>
        <end position="267"/>
    </location>
</feature>
<feature type="compositionally biased region" description="Polar residues" evidence="1">
    <location>
        <begin position="253"/>
        <end position="267"/>
    </location>
</feature>
<evidence type="ECO:0000256" key="1">
    <source>
        <dbReference type="SAM" id="MobiDB-lite"/>
    </source>
</evidence>
<dbReference type="Proteomes" id="UP000277212">
    <property type="component" value="Unassembled WGS sequence"/>
</dbReference>
<dbReference type="OrthoDB" id="5062305at2759"/>
<accession>A0A3M2RMS2</accession>
<sequence>MDEETLSEANEQTDHVPETPKRALHQDNEQRQSTPGIVPSPHVHESNADDGSGEVDVVKSTEDEFAFVQCIPETPPPSNSPTLEAVAQIGEEGENLNIDGRVGASKHRRPKRKRVEPILSSEDDEAATSEGMASYLNVQENEAAQSPSPGRQKTDSPGPYHETKLKPLPRGAPRIIEKKGRYTIHKGIRMRDYKVPSPDSSYLPPPSSPEFQCRDGFDANEVSLGCPRPMNPQVQEIEDLETASPDPDGRQGYQLSRSPSLGTSREK</sequence>
<feature type="compositionally biased region" description="Polar residues" evidence="1">
    <location>
        <begin position="136"/>
        <end position="151"/>
    </location>
</feature>
<proteinExistence type="predicted"/>
<evidence type="ECO:0000313" key="3">
    <source>
        <dbReference type="Proteomes" id="UP000277212"/>
    </source>
</evidence>
<gene>
    <name evidence="2" type="ORF">CDV36_013900</name>
</gene>
<dbReference type="AlphaFoldDB" id="A0A3M2RMS2"/>
<organism evidence="2 3">
    <name type="scientific">Fusarium kuroshium</name>
    <dbReference type="NCBI Taxonomy" id="2010991"/>
    <lineage>
        <taxon>Eukaryota</taxon>
        <taxon>Fungi</taxon>
        <taxon>Dikarya</taxon>
        <taxon>Ascomycota</taxon>
        <taxon>Pezizomycotina</taxon>
        <taxon>Sordariomycetes</taxon>
        <taxon>Hypocreomycetidae</taxon>
        <taxon>Hypocreales</taxon>
        <taxon>Nectriaceae</taxon>
        <taxon>Fusarium</taxon>
        <taxon>Fusarium solani species complex</taxon>
    </lineage>
</organism>
<protein>
    <submittedName>
        <fullName evidence="2">Uncharacterized protein</fullName>
    </submittedName>
</protein>
<feature type="compositionally biased region" description="Basic and acidic residues" evidence="1">
    <location>
        <begin position="12"/>
        <end position="30"/>
    </location>
</feature>
<reference evidence="2 3" key="1">
    <citation type="submission" date="2017-06" db="EMBL/GenBank/DDBJ databases">
        <title>Comparative genomic analysis of Ambrosia Fusariam Clade fungi.</title>
        <authorList>
            <person name="Stajich J.E."/>
            <person name="Carrillo J."/>
            <person name="Kijimoto T."/>
            <person name="Eskalen A."/>
            <person name="O'Donnell K."/>
            <person name="Kasson M."/>
        </authorList>
    </citation>
    <scope>NUCLEOTIDE SEQUENCE [LARGE SCALE GENOMIC DNA]</scope>
    <source>
        <strain evidence="2">UCR3666</strain>
    </source>
</reference>
<keyword evidence="3" id="KW-1185">Reference proteome</keyword>
<evidence type="ECO:0000313" key="2">
    <source>
        <dbReference type="EMBL" id="RMJ06509.1"/>
    </source>
</evidence>
<name>A0A3M2RMS2_9HYPO</name>
<comment type="caution">
    <text evidence="2">The sequence shown here is derived from an EMBL/GenBank/DDBJ whole genome shotgun (WGS) entry which is preliminary data.</text>
</comment>
<feature type="compositionally biased region" description="Basic residues" evidence="1">
    <location>
        <begin position="104"/>
        <end position="114"/>
    </location>
</feature>
<feature type="region of interest" description="Disordered" evidence="1">
    <location>
        <begin position="1"/>
        <end position="54"/>
    </location>
</feature>